<dbReference type="Proteomes" id="UP000202419">
    <property type="component" value="Segment"/>
</dbReference>
<name>A7IY10_PBCVN</name>
<organism evidence="1 2">
    <name type="scientific">Paramecium bursaria Chlorella virus NY2A</name>
    <name type="common">PBCV-NY2A</name>
    <dbReference type="NCBI Taxonomy" id="46021"/>
    <lineage>
        <taxon>Viruses</taxon>
        <taxon>Varidnaviria</taxon>
        <taxon>Bamfordvirae</taxon>
        <taxon>Nucleocytoviricota</taxon>
        <taxon>Megaviricetes</taxon>
        <taxon>Algavirales</taxon>
        <taxon>Phycodnaviridae</taxon>
        <taxon>Chlorovirus</taxon>
        <taxon>Chlorovirus americanus</taxon>
    </lineage>
</organism>
<sequence>MWFKINRERTLPPTSLVRISGCRIEHLQHRHDTIRFSIGSIDPRAASANFGYVDPKTSTMLGQLSTIAENFVNITE</sequence>
<protein>
    <submittedName>
        <fullName evidence="1">Uncharacterized protein b835L</fullName>
    </submittedName>
</protein>
<dbReference type="KEGG" id="vg:5658782"/>
<evidence type="ECO:0000313" key="2">
    <source>
        <dbReference type="Proteomes" id="UP000202419"/>
    </source>
</evidence>
<accession>A7IY10</accession>
<gene>
    <name evidence="1" type="primary">b835L</name>
    <name evidence="1" type="ORF">NY2A_b835L</name>
</gene>
<dbReference type="RefSeq" id="YP_001498031.1">
    <property type="nucleotide sequence ID" value="NC_009898.1"/>
</dbReference>
<keyword evidence="2" id="KW-1185">Reference proteome</keyword>
<proteinExistence type="predicted"/>
<dbReference type="OrthoDB" id="40641at10239"/>
<evidence type="ECO:0000313" key="1">
    <source>
        <dbReference type="EMBL" id="ABT15234.1"/>
    </source>
</evidence>
<dbReference type="EMBL" id="DQ491002">
    <property type="protein sequence ID" value="ABT15234.1"/>
    <property type="molecule type" value="Genomic_DNA"/>
</dbReference>
<dbReference type="GeneID" id="5658782"/>
<organismHost>
    <name type="scientific">Chlorella</name>
    <dbReference type="NCBI Taxonomy" id="3071"/>
</organismHost>
<reference evidence="1 2" key="1">
    <citation type="journal article" date="2007" name="Virology">
        <title>Sequence and annotation of the 369-kb NY-2A and the 345-kb AR158 viruses that infect Chlorella NC64A.</title>
        <authorList>
            <person name="Fitzgerald L.A."/>
            <person name="Graves M.V."/>
            <person name="Li X."/>
            <person name="Feldblyum T."/>
            <person name="Nierman W.C."/>
            <person name="Van Etten J.L."/>
        </authorList>
    </citation>
    <scope>NUCLEOTIDE SEQUENCE [LARGE SCALE GENOMIC DNA]</scope>
    <source>
        <strain evidence="1 2">NY-2A</strain>
    </source>
</reference>